<dbReference type="OrthoDB" id="8089332at2"/>
<reference evidence="4" key="1">
    <citation type="submission" date="2011-01" db="EMBL/GenBank/DDBJ databases">
        <title>Complete sequence of plasmid of Mesorhizobium ciceri bv. biserrulae WSM1271.</title>
        <authorList>
            <person name="Lucas S."/>
            <person name="Copeland A."/>
            <person name="Lapidus A."/>
            <person name="Cheng J.-F."/>
            <person name="Goodwin L."/>
            <person name="Pitluck S."/>
            <person name="Teshima H."/>
            <person name="Detter J.C."/>
            <person name="Han C."/>
            <person name="Tapia R."/>
            <person name="Land M."/>
            <person name="Hauser L."/>
            <person name="Kyrpides N."/>
            <person name="Ivanova N."/>
            <person name="Nandasena K."/>
            <person name="Reeve W.G."/>
            <person name="Howieson J.G."/>
            <person name="O'Hara G."/>
            <person name="Tiwari R.P."/>
            <person name="Woyke T."/>
        </authorList>
    </citation>
    <scope>NUCLEOTIDE SEQUENCE [LARGE SCALE GENOMIC DNA]</scope>
    <source>
        <strain evidence="4">HAMBI 2942 / LMG 23838 / WSM1271</strain>
        <plasmid evidence="4">Plasmid pMESCI01</plasmid>
    </source>
</reference>
<evidence type="ECO:0000256" key="1">
    <source>
        <dbReference type="SAM" id="MobiDB-lite"/>
    </source>
</evidence>
<keyword evidence="2" id="KW-1133">Transmembrane helix</keyword>
<protein>
    <submittedName>
        <fullName evidence="3">Uncharacterized protein</fullName>
    </submittedName>
</protein>
<dbReference type="HOGENOM" id="CLU_2479732_0_0_5"/>
<dbReference type="KEGG" id="mci:Mesci_6303"/>
<accession>E8TPQ4</accession>
<dbReference type="RefSeq" id="WP_013525235.1">
    <property type="nucleotide sequence ID" value="NC_014918.1"/>
</dbReference>
<keyword evidence="3" id="KW-0614">Plasmid</keyword>
<geneLocation type="plasmid" evidence="3 4">
    <name>pMESCI01</name>
</geneLocation>
<keyword evidence="2" id="KW-0812">Transmembrane</keyword>
<dbReference type="Proteomes" id="UP000007471">
    <property type="component" value="Plasmid pMESCI01"/>
</dbReference>
<evidence type="ECO:0000313" key="4">
    <source>
        <dbReference type="Proteomes" id="UP000007471"/>
    </source>
</evidence>
<evidence type="ECO:0000313" key="3">
    <source>
        <dbReference type="EMBL" id="ADV15289.1"/>
    </source>
</evidence>
<gene>
    <name evidence="3" type="ordered locus">Mesci_6303</name>
</gene>
<keyword evidence="2" id="KW-0472">Membrane</keyword>
<dbReference type="AlphaFoldDB" id="E8TPQ4"/>
<feature type="transmembrane region" description="Helical" evidence="2">
    <location>
        <begin position="17"/>
        <end position="38"/>
    </location>
</feature>
<name>E8TPQ4_MESCW</name>
<feature type="region of interest" description="Disordered" evidence="1">
    <location>
        <begin position="52"/>
        <end position="87"/>
    </location>
</feature>
<dbReference type="EMBL" id="CP002448">
    <property type="protein sequence ID" value="ADV15289.1"/>
    <property type="molecule type" value="Genomic_DNA"/>
</dbReference>
<feature type="compositionally biased region" description="Polar residues" evidence="1">
    <location>
        <begin position="56"/>
        <end position="70"/>
    </location>
</feature>
<evidence type="ECO:0000256" key="2">
    <source>
        <dbReference type="SAM" id="Phobius"/>
    </source>
</evidence>
<proteinExistence type="predicted"/>
<organism evidence="3 4">
    <name type="scientific">Mesorhizobium ciceri biovar biserrulae (strain HAMBI 2942 / LMG 23838 / WSM1271)</name>
    <dbReference type="NCBI Taxonomy" id="765698"/>
    <lineage>
        <taxon>Bacteria</taxon>
        <taxon>Pseudomonadati</taxon>
        <taxon>Pseudomonadota</taxon>
        <taxon>Alphaproteobacteria</taxon>
        <taxon>Hyphomicrobiales</taxon>
        <taxon>Phyllobacteriaceae</taxon>
        <taxon>Mesorhizobium</taxon>
    </lineage>
</organism>
<sequence length="87" mass="9597">MVDNLSRREEQRGTRRLMAWGVAVIAVIFLGLMAFFVLTPLSNGSWQTAPFKRAPVQNQGGNAPVDTSPSPGVKKDPQENTEMPEQQ</sequence>